<dbReference type="PANTHER" id="PTHR23078">
    <property type="entry name" value="VESICULAR-FUSION PROTEIN NSF"/>
    <property type="match status" value="1"/>
</dbReference>
<dbReference type="PROSITE" id="PS00674">
    <property type="entry name" value="AAA"/>
    <property type="match status" value="1"/>
</dbReference>
<dbReference type="InterPro" id="IPR039812">
    <property type="entry name" value="Vesicle-fus_ATPase"/>
</dbReference>
<comment type="catalytic activity">
    <reaction evidence="7">
        <text>ATP + H2O = ADP + phosphate + H(+)</text>
        <dbReference type="Rhea" id="RHEA:13065"/>
        <dbReference type="ChEBI" id="CHEBI:15377"/>
        <dbReference type="ChEBI" id="CHEBI:15378"/>
        <dbReference type="ChEBI" id="CHEBI:30616"/>
        <dbReference type="ChEBI" id="CHEBI:43474"/>
        <dbReference type="ChEBI" id="CHEBI:456216"/>
        <dbReference type="EC" id="3.6.4.6"/>
    </reaction>
</comment>
<accession>A0ABC8UK66</accession>
<keyword evidence="7" id="KW-0479">Metal-binding</keyword>
<dbReference type="Gene3D" id="3.10.330.10">
    <property type="match status" value="1"/>
</dbReference>
<dbReference type="GO" id="GO:0016787">
    <property type="term" value="F:hydrolase activity"/>
    <property type="evidence" value="ECO:0007669"/>
    <property type="project" value="UniProtKB-KW"/>
</dbReference>
<dbReference type="Proteomes" id="UP001642360">
    <property type="component" value="Unassembled WGS sequence"/>
</dbReference>
<dbReference type="InterPro" id="IPR003593">
    <property type="entry name" value="AAA+_ATPase"/>
</dbReference>
<dbReference type="SUPFAM" id="SSF54585">
    <property type="entry name" value="Cdc48 domain 2-like"/>
    <property type="match status" value="1"/>
</dbReference>
<keyword evidence="7" id="KW-0460">Magnesium</keyword>
<organism evidence="9 10">
    <name type="scientific">Ilex paraguariensis</name>
    <name type="common">yerba mate</name>
    <dbReference type="NCBI Taxonomy" id="185542"/>
    <lineage>
        <taxon>Eukaryota</taxon>
        <taxon>Viridiplantae</taxon>
        <taxon>Streptophyta</taxon>
        <taxon>Embryophyta</taxon>
        <taxon>Tracheophyta</taxon>
        <taxon>Spermatophyta</taxon>
        <taxon>Magnoliopsida</taxon>
        <taxon>eudicotyledons</taxon>
        <taxon>Gunneridae</taxon>
        <taxon>Pentapetalae</taxon>
        <taxon>asterids</taxon>
        <taxon>campanulids</taxon>
        <taxon>Aquifoliales</taxon>
        <taxon>Aquifoliaceae</taxon>
        <taxon>Ilex</taxon>
    </lineage>
</organism>
<dbReference type="GO" id="GO:0015031">
    <property type="term" value="P:protein transport"/>
    <property type="evidence" value="ECO:0007669"/>
    <property type="project" value="UniProtKB-KW"/>
</dbReference>
<dbReference type="InterPro" id="IPR009010">
    <property type="entry name" value="Asp_de-COase-like_dom_sf"/>
</dbReference>
<dbReference type="Gene3D" id="1.10.8.60">
    <property type="match status" value="1"/>
</dbReference>
<evidence type="ECO:0000256" key="5">
    <source>
        <dbReference type="ARBA" id="ARBA00022927"/>
    </source>
</evidence>
<dbReference type="PANTHER" id="PTHR23078:SF3">
    <property type="entry name" value="VESICLE-FUSING ATPASE"/>
    <property type="match status" value="1"/>
</dbReference>
<dbReference type="Gene3D" id="3.40.50.300">
    <property type="entry name" value="P-loop containing nucleotide triphosphate hydrolases"/>
    <property type="match status" value="1"/>
</dbReference>
<dbReference type="SMART" id="SM00382">
    <property type="entry name" value="AAA"/>
    <property type="match status" value="1"/>
</dbReference>
<dbReference type="GO" id="GO:0046872">
    <property type="term" value="F:metal ion binding"/>
    <property type="evidence" value="ECO:0007669"/>
    <property type="project" value="UniProtKB-UniRule"/>
</dbReference>
<dbReference type="SUPFAM" id="SSF50692">
    <property type="entry name" value="ADC-like"/>
    <property type="match status" value="1"/>
</dbReference>
<keyword evidence="7" id="KW-0378">Hydrolase</keyword>
<dbReference type="GO" id="GO:0005524">
    <property type="term" value="F:ATP binding"/>
    <property type="evidence" value="ECO:0007669"/>
    <property type="project" value="UniProtKB-UniRule"/>
</dbReference>
<evidence type="ECO:0000256" key="3">
    <source>
        <dbReference type="ARBA" id="ARBA00022741"/>
    </source>
</evidence>
<dbReference type="EMBL" id="CAUOFW020008024">
    <property type="protein sequence ID" value="CAK9181395.1"/>
    <property type="molecule type" value="Genomic_DNA"/>
</dbReference>
<evidence type="ECO:0000256" key="4">
    <source>
        <dbReference type="ARBA" id="ARBA00022840"/>
    </source>
</evidence>
<dbReference type="AlphaFoldDB" id="A0ABC8UK66"/>
<dbReference type="SUPFAM" id="SSF52540">
    <property type="entry name" value="P-loop containing nucleoside triphosphate hydrolases"/>
    <property type="match status" value="1"/>
</dbReference>
<keyword evidence="10" id="KW-1185">Reference proteome</keyword>
<keyword evidence="4 6" id="KW-0067">ATP-binding</keyword>
<dbReference type="EC" id="3.6.4.6" evidence="7"/>
<dbReference type="Pfam" id="PF17862">
    <property type="entry name" value="AAA_lid_3"/>
    <property type="match status" value="1"/>
</dbReference>
<keyword evidence="5 7" id="KW-0653">Protein transport</keyword>
<proteinExistence type="inferred from homology"/>
<comment type="subcellular location">
    <subcellularLocation>
        <location evidence="7">Cytoplasm</location>
    </subcellularLocation>
</comment>
<comment type="cofactor">
    <cofactor evidence="7">
        <name>Mg(2+)</name>
        <dbReference type="ChEBI" id="CHEBI:18420"/>
    </cofactor>
    <text evidence="7">Binds 1 Mg(2+) ion per subunit.</text>
</comment>
<comment type="caution">
    <text evidence="9">The sequence shown here is derived from an EMBL/GenBank/DDBJ whole genome shotgun (WGS) entry which is preliminary data.</text>
</comment>
<protein>
    <recommendedName>
        <fullName evidence="7">Vesicle-fusing ATPase</fullName>
        <ecNumber evidence="7">3.6.4.6</ecNumber>
    </recommendedName>
</protein>
<evidence type="ECO:0000256" key="7">
    <source>
        <dbReference type="RuleBase" id="RU367045"/>
    </source>
</evidence>
<sequence>MASSKQMKMILLDDDRRYTNFALMAAEDIHEYAVMIKSSRIFARAKKLHMGTLNDMLVVSIREDKSIERGQLGLNAESCKFLGISAGDEVNIKVFVPPSKGLDLSLLRIEVDLRDGSSTHQPVLASDFVREFVKTFNKQIFTEFQSILLRYGGNSYHCTVADASLAVEKNSPAPKRGMLRKSTKLIVEVSSSMSEQINGAEIFKSIFRDGFDMKSLEQELISLNIGGMTSQIHDIIHLAFGSRMVSPANAKRLNLKHIKGMLLYGPPGSGKTLIARSICKLLNAKEPLIVRGPEITQELYGASERHIRALFDAAEKDEKQYGSKSDLHVIIFDEIDSIGKKRGAAAGSFQHDDKIVNQLLTMIDGTTELNNIFIIATTNRKDLLDEALLRDGRIELHIKIDYPDEQGRKQILDVCTRKWRQASLLDRDVDLQEIARRTIGYSGATLASLVTLSHSYANKELVDLDPMRLVKKNVKLTMNHFLRALEQSRVKLQESKQLR</sequence>
<dbReference type="GO" id="GO:0016192">
    <property type="term" value="P:vesicle-mediated transport"/>
    <property type="evidence" value="ECO:0007669"/>
    <property type="project" value="UniProtKB-KW"/>
</dbReference>
<evidence type="ECO:0000256" key="2">
    <source>
        <dbReference type="ARBA" id="ARBA00022448"/>
    </source>
</evidence>
<evidence type="ECO:0000313" key="9">
    <source>
        <dbReference type="EMBL" id="CAK9181395.1"/>
    </source>
</evidence>
<reference evidence="9 10" key="1">
    <citation type="submission" date="2024-02" db="EMBL/GenBank/DDBJ databases">
        <authorList>
            <person name="Vignale AGUSTIN F."/>
            <person name="Sosa J E."/>
            <person name="Modenutti C."/>
        </authorList>
    </citation>
    <scope>NUCLEOTIDE SEQUENCE [LARGE SCALE GENOMIC DNA]</scope>
</reference>
<evidence type="ECO:0000256" key="1">
    <source>
        <dbReference type="ARBA" id="ARBA00006914"/>
    </source>
</evidence>
<evidence type="ECO:0000259" key="8">
    <source>
        <dbReference type="SMART" id="SM00382"/>
    </source>
</evidence>
<feature type="domain" description="AAA+ ATPase" evidence="8">
    <location>
        <begin position="257"/>
        <end position="404"/>
    </location>
</feature>
<dbReference type="InterPro" id="IPR003960">
    <property type="entry name" value="ATPase_AAA_CS"/>
</dbReference>
<gene>
    <name evidence="9" type="ORF">ILEXP_LOCUS51449</name>
</gene>
<evidence type="ECO:0000256" key="6">
    <source>
        <dbReference type="RuleBase" id="RU003651"/>
    </source>
</evidence>
<name>A0ABC8UK66_9AQUA</name>
<comment type="similarity">
    <text evidence="1 6">Belongs to the AAA ATPase family.</text>
</comment>
<comment type="function">
    <text evidence="7">Required for vesicle-mediated transport. Catalyzes the fusion of transport vesicles within the Golgi cisternae. Is also required for transport from the endoplasmic reticulum to the Golgi stack. Seems to function as a fusion protein required for the delivery of cargo proteins to all compartments of the Golgi stack independent of vesicle origin.</text>
</comment>
<dbReference type="Pfam" id="PF00004">
    <property type="entry name" value="AAA"/>
    <property type="match status" value="1"/>
</dbReference>
<keyword evidence="7" id="KW-0963">Cytoplasm</keyword>
<dbReference type="InterPro" id="IPR041569">
    <property type="entry name" value="AAA_lid_3"/>
</dbReference>
<keyword evidence="2 7" id="KW-0813">Transport</keyword>
<evidence type="ECO:0000313" key="10">
    <source>
        <dbReference type="Proteomes" id="UP001642360"/>
    </source>
</evidence>
<keyword evidence="7" id="KW-0931">ER-Golgi transport</keyword>
<dbReference type="GO" id="GO:0005737">
    <property type="term" value="C:cytoplasm"/>
    <property type="evidence" value="ECO:0007669"/>
    <property type="project" value="UniProtKB-SubCell"/>
</dbReference>
<dbReference type="InterPro" id="IPR027417">
    <property type="entry name" value="P-loop_NTPase"/>
</dbReference>
<dbReference type="InterPro" id="IPR003959">
    <property type="entry name" value="ATPase_AAA_core"/>
</dbReference>
<keyword evidence="3 6" id="KW-0547">Nucleotide-binding</keyword>
<dbReference type="InterPro" id="IPR029067">
    <property type="entry name" value="CDC48_domain_2-like_sf"/>
</dbReference>
<dbReference type="FunFam" id="3.40.50.300:FF:000154">
    <property type="entry name" value="Vesicle-fusing ATPase 1"/>
    <property type="match status" value="1"/>
</dbReference>